<accession>M5RQS6</accession>
<protein>
    <submittedName>
        <fullName evidence="5">Xylose operon regulatory protein</fullName>
    </submittedName>
</protein>
<evidence type="ECO:0000256" key="1">
    <source>
        <dbReference type="ARBA" id="ARBA00023015"/>
    </source>
</evidence>
<dbReference type="InterPro" id="IPR046335">
    <property type="entry name" value="LacI/GalR-like_sensor"/>
</dbReference>
<reference evidence="5 6" key="1">
    <citation type="journal article" date="2013" name="Mar. Genomics">
        <title>Expression of sulfatases in Rhodopirellula baltica and the diversity of sulfatases in the genus Rhodopirellula.</title>
        <authorList>
            <person name="Wegner C.E."/>
            <person name="Richter-Heitmann T."/>
            <person name="Klindworth A."/>
            <person name="Klockow C."/>
            <person name="Richter M."/>
            <person name="Achstetter T."/>
            <person name="Glockner F.O."/>
            <person name="Harder J."/>
        </authorList>
    </citation>
    <scope>NUCLEOTIDE SEQUENCE [LARGE SCALE GENOMIC DNA]</scope>
    <source>
        <strain evidence="5 6">SM1</strain>
    </source>
</reference>
<dbReference type="PATRIC" id="fig|1265738.3.peg.5357"/>
<dbReference type="PROSITE" id="PS01124">
    <property type="entry name" value="HTH_ARAC_FAMILY_2"/>
    <property type="match status" value="1"/>
</dbReference>
<dbReference type="Pfam" id="PF12833">
    <property type="entry name" value="HTH_18"/>
    <property type="match status" value="1"/>
</dbReference>
<proteinExistence type="predicted"/>
<name>M5RQS6_9BACT</name>
<gene>
    <name evidence="5" type="ORF">RMSM_05343</name>
</gene>
<evidence type="ECO:0000313" key="6">
    <source>
        <dbReference type="Proteomes" id="UP000011991"/>
    </source>
</evidence>
<keyword evidence="6" id="KW-1185">Reference proteome</keyword>
<comment type="caution">
    <text evidence="5">The sequence shown here is derived from an EMBL/GenBank/DDBJ whole genome shotgun (WGS) entry which is preliminary data.</text>
</comment>
<dbReference type="SMART" id="SM00342">
    <property type="entry name" value="HTH_ARAC"/>
    <property type="match status" value="1"/>
</dbReference>
<dbReference type="InterPro" id="IPR028082">
    <property type="entry name" value="Peripla_BP_I"/>
</dbReference>
<keyword evidence="2" id="KW-0238">DNA-binding</keyword>
<dbReference type="InterPro" id="IPR018060">
    <property type="entry name" value="HTH_AraC"/>
</dbReference>
<dbReference type="AlphaFoldDB" id="M5RQS6"/>
<dbReference type="SUPFAM" id="SSF53822">
    <property type="entry name" value="Periplasmic binding protein-like I"/>
    <property type="match status" value="1"/>
</dbReference>
<evidence type="ECO:0000259" key="4">
    <source>
        <dbReference type="PROSITE" id="PS01124"/>
    </source>
</evidence>
<dbReference type="GO" id="GO:0000976">
    <property type="term" value="F:transcription cis-regulatory region binding"/>
    <property type="evidence" value="ECO:0007669"/>
    <property type="project" value="TreeGrafter"/>
</dbReference>
<evidence type="ECO:0000256" key="2">
    <source>
        <dbReference type="ARBA" id="ARBA00023125"/>
    </source>
</evidence>
<dbReference type="Gene3D" id="1.10.10.60">
    <property type="entry name" value="Homeodomain-like"/>
    <property type="match status" value="1"/>
</dbReference>
<dbReference type="EMBL" id="ANOG01000760">
    <property type="protein sequence ID" value="EMI17737.1"/>
    <property type="molecule type" value="Genomic_DNA"/>
</dbReference>
<evidence type="ECO:0000256" key="3">
    <source>
        <dbReference type="ARBA" id="ARBA00023163"/>
    </source>
</evidence>
<keyword evidence="1" id="KW-0805">Transcription regulation</keyword>
<dbReference type="Pfam" id="PF13377">
    <property type="entry name" value="Peripla_BP_3"/>
    <property type="match status" value="1"/>
</dbReference>
<dbReference type="RefSeq" id="WP_008702929.1">
    <property type="nucleotide sequence ID" value="NZ_ANOG01000760.1"/>
</dbReference>
<dbReference type="PANTHER" id="PTHR30146:SF24">
    <property type="entry name" value="XYLOSE OPERON REGULATORY PROTEIN"/>
    <property type="match status" value="1"/>
</dbReference>
<dbReference type="Proteomes" id="UP000011991">
    <property type="component" value="Unassembled WGS sequence"/>
</dbReference>
<dbReference type="SUPFAM" id="SSF46689">
    <property type="entry name" value="Homeodomain-like"/>
    <property type="match status" value="2"/>
</dbReference>
<organism evidence="5 6">
    <name type="scientific">Rhodopirellula maiorica SM1</name>
    <dbReference type="NCBI Taxonomy" id="1265738"/>
    <lineage>
        <taxon>Bacteria</taxon>
        <taxon>Pseudomonadati</taxon>
        <taxon>Planctomycetota</taxon>
        <taxon>Planctomycetia</taxon>
        <taxon>Pirellulales</taxon>
        <taxon>Pirellulaceae</taxon>
        <taxon>Novipirellula</taxon>
    </lineage>
</organism>
<dbReference type="GO" id="GO:0003700">
    <property type="term" value="F:DNA-binding transcription factor activity"/>
    <property type="evidence" value="ECO:0007669"/>
    <property type="project" value="InterPro"/>
</dbReference>
<dbReference type="Gene3D" id="3.40.50.2300">
    <property type="match status" value="2"/>
</dbReference>
<dbReference type="CDD" id="cd01543">
    <property type="entry name" value="PBP1_XylR"/>
    <property type="match status" value="1"/>
</dbReference>
<sequence>MAKTRLKRKNDPPQVAILVDTSTGWGQRLIRGVTSYARQHGPWHLWVEPKGRDEAMQLPPDWNGDGVIARVGSARLATDLQSLNTSVVNVCGIKMPESDAFPRVTTDYATVAALATEYFRSRGFRRFAYVGPTRHSYVRRHVDAFRGALAQFDAELSVFNFAHESLASKRWKTQEQKLGQWLKEIAKPVAVFSWGTTASARLLKVCRLHNVLVPDEVSVLAGDDDDLICEATVPSMSAVLISSEQIGFRAAARLDRLMKGMNDDGSDVLIDPIEVVTRGSTDALAIEDFELARAVRYMRERAFGELTVAEVADHVPMTRRNLERKFREMIGRTPLQEIHRLRIARVKELLSTSDLAMPAVAAASGFGTPEYMTQMFKSIVGQTPLRYRSMTRAR</sequence>
<keyword evidence="3" id="KW-0804">Transcription</keyword>
<feature type="domain" description="HTH araC/xylS-type" evidence="4">
    <location>
        <begin position="292"/>
        <end position="390"/>
    </location>
</feature>
<dbReference type="OrthoDB" id="9795616at2"/>
<dbReference type="InterPro" id="IPR009057">
    <property type="entry name" value="Homeodomain-like_sf"/>
</dbReference>
<dbReference type="PANTHER" id="PTHR30146">
    <property type="entry name" value="LACI-RELATED TRANSCRIPTIONAL REPRESSOR"/>
    <property type="match status" value="1"/>
</dbReference>
<evidence type="ECO:0000313" key="5">
    <source>
        <dbReference type="EMBL" id="EMI17737.1"/>
    </source>
</evidence>